<evidence type="ECO:0000256" key="3">
    <source>
        <dbReference type="SAM" id="MobiDB-lite"/>
    </source>
</evidence>
<sequence length="236" mass="25925">KCMQPKDFIPKTPENDKKLQRKFEKMTKELQRRKTAPDNNVPVFLLESCGSLTYSSSDTMEKRLQEMKEKREHLSPTFCKMKIILCGLSIPLTASQRTELAQETPDDSLCEASVNISGGTLYAGESFAGDLHSSLDDLCGNQERKLEESVKEIKSEACNSSPVLRTGHTGSLASSGSLSELDPQKPPGALPKEGINWPQDPGGEIVTLERKQAAEVSEMSEEKSSPSPATSATRRH</sequence>
<reference evidence="5" key="1">
    <citation type="journal article" date="2011" name="Nature">
        <title>A high-resolution map of human evolutionary constraint using 29 mammals.</title>
        <authorList>
            <person name="Lindblad-Toh K."/>
            <person name="Garber M."/>
            <person name="Zuk O."/>
            <person name="Lin M.F."/>
            <person name="Parker B.J."/>
            <person name="Washietl S."/>
            <person name="Kheradpour P."/>
            <person name="Ernst J."/>
            <person name="Jordan G."/>
            <person name="Mauceli E."/>
            <person name="Ward L.D."/>
            <person name="Lowe C.B."/>
            <person name="Holloway A.K."/>
            <person name="Clamp M."/>
            <person name="Gnerre S."/>
            <person name="Alfoldi J."/>
            <person name="Beal K."/>
            <person name="Chang J."/>
            <person name="Clawson H."/>
            <person name="Cuff J."/>
            <person name="Di Palma F."/>
            <person name="Fitzgerald S."/>
            <person name="Flicek P."/>
            <person name="Guttman M."/>
            <person name="Hubisz M.J."/>
            <person name="Jaffe D.B."/>
            <person name="Jungreis I."/>
            <person name="Kent W.J."/>
            <person name="Kostka D."/>
            <person name="Lara M."/>
            <person name="Martins A.L."/>
            <person name="Massingham T."/>
            <person name="Moltke I."/>
            <person name="Raney B.J."/>
            <person name="Rasmussen M.D."/>
            <person name="Robinson J."/>
            <person name="Stark A."/>
            <person name="Vilella A.J."/>
            <person name="Wen J."/>
            <person name="Xie X."/>
            <person name="Zody M.C."/>
            <person name="Baldwin J."/>
            <person name="Bloom T."/>
            <person name="Chin C.W."/>
            <person name="Heiman D."/>
            <person name="Nicol R."/>
            <person name="Nusbaum C."/>
            <person name="Young S."/>
            <person name="Wilkinson J."/>
            <person name="Worley K.C."/>
            <person name="Kovar C.L."/>
            <person name="Muzny D.M."/>
            <person name="Gibbs R.A."/>
            <person name="Cree A."/>
            <person name="Dihn H.H."/>
            <person name="Fowler G."/>
            <person name="Jhangiani S."/>
            <person name="Joshi V."/>
            <person name="Lee S."/>
            <person name="Lewis L.R."/>
            <person name="Nazareth L.V."/>
            <person name="Okwuonu G."/>
            <person name="Santibanez J."/>
            <person name="Warren W.C."/>
            <person name="Mardis E.R."/>
            <person name="Weinstock G.M."/>
            <person name="Wilson R.K."/>
            <person name="Delehaunty K."/>
            <person name="Dooling D."/>
            <person name="Fronik C."/>
            <person name="Fulton L."/>
            <person name="Fulton B."/>
            <person name="Graves T."/>
            <person name="Minx P."/>
            <person name="Sodergren E."/>
            <person name="Birney E."/>
            <person name="Margulies E.H."/>
            <person name="Herrero J."/>
            <person name="Green E.D."/>
            <person name="Haussler D."/>
            <person name="Siepel A."/>
            <person name="Goldman N."/>
            <person name="Pollard K.S."/>
            <person name="Pedersen J.S."/>
            <person name="Lander E.S."/>
            <person name="Kellis M."/>
        </authorList>
    </citation>
    <scope>NUCLEOTIDE SEQUENCE [LARGE SCALE GENOMIC DNA]</scope>
    <source>
        <strain evidence="5">2N</strain>
    </source>
</reference>
<dbReference type="InterPro" id="IPR022047">
    <property type="entry name" value="Microcephalin-like"/>
</dbReference>
<evidence type="ECO:0000256" key="1">
    <source>
        <dbReference type="ARBA" id="ARBA00022553"/>
    </source>
</evidence>
<dbReference type="InterPro" id="IPR029504">
    <property type="entry name" value="Microcephalin_mammal"/>
</dbReference>
<protein>
    <submittedName>
        <fullName evidence="4">Microcephalin 1</fullName>
    </submittedName>
</protein>
<reference evidence="4" key="3">
    <citation type="submission" date="2025-09" db="UniProtKB">
        <authorList>
            <consortium name="Ensembl"/>
        </authorList>
    </citation>
    <scope>IDENTIFICATION</scope>
    <source>
        <strain evidence="4">2N</strain>
    </source>
</reference>
<dbReference type="PANTHER" id="PTHR14625:SF3">
    <property type="entry name" value="MICROCEPHALIN"/>
    <property type="match status" value="1"/>
</dbReference>
<reference evidence="4" key="2">
    <citation type="submission" date="2025-08" db="UniProtKB">
        <authorList>
            <consortium name="Ensembl"/>
        </authorList>
    </citation>
    <scope>IDENTIFICATION</scope>
    <source>
        <strain evidence="4">2N</strain>
    </source>
</reference>
<organism evidence="4 5">
    <name type="scientific">Cavia porcellus</name>
    <name type="common">Guinea pig</name>
    <dbReference type="NCBI Taxonomy" id="10141"/>
    <lineage>
        <taxon>Eukaryota</taxon>
        <taxon>Metazoa</taxon>
        <taxon>Chordata</taxon>
        <taxon>Craniata</taxon>
        <taxon>Vertebrata</taxon>
        <taxon>Euteleostomi</taxon>
        <taxon>Mammalia</taxon>
        <taxon>Eutheria</taxon>
        <taxon>Euarchontoglires</taxon>
        <taxon>Glires</taxon>
        <taxon>Rodentia</taxon>
        <taxon>Hystricomorpha</taxon>
        <taxon>Caviidae</taxon>
        <taxon>Cavia</taxon>
    </lineage>
</organism>
<dbReference type="Bgee" id="ENSCPOG00000015508">
    <property type="expression patterns" value="Expressed in uterine cervix and 12 other cell types or tissues"/>
</dbReference>
<name>A0A286XQB9_CAVPO</name>
<dbReference type="EMBL" id="AAKN02003367">
    <property type="status" value="NOT_ANNOTATED_CDS"/>
    <property type="molecule type" value="Genomic_DNA"/>
</dbReference>
<feature type="region of interest" description="Disordered" evidence="3">
    <location>
        <begin position="1"/>
        <end position="20"/>
    </location>
</feature>
<evidence type="ECO:0000313" key="4">
    <source>
        <dbReference type="Ensembl" id="ENSCPOP00000027723.1"/>
    </source>
</evidence>
<keyword evidence="5" id="KW-1185">Reference proteome</keyword>
<evidence type="ECO:0000256" key="2">
    <source>
        <dbReference type="ARBA" id="ARBA00022737"/>
    </source>
</evidence>
<dbReference type="PANTHER" id="PTHR14625">
    <property type="entry name" value="MICROCEPHALIN"/>
    <property type="match status" value="1"/>
</dbReference>
<dbReference type="GO" id="GO:0000278">
    <property type="term" value="P:mitotic cell cycle"/>
    <property type="evidence" value="ECO:0007669"/>
    <property type="project" value="TreeGrafter"/>
</dbReference>
<dbReference type="GO" id="GO:0021987">
    <property type="term" value="P:cerebral cortex development"/>
    <property type="evidence" value="ECO:0007669"/>
    <property type="project" value="InterPro"/>
</dbReference>
<dbReference type="AlphaFoldDB" id="A0A286XQB9"/>
<keyword evidence="1" id="KW-0597">Phosphoprotein</keyword>
<proteinExistence type="predicted"/>
<keyword evidence="2" id="KW-0677">Repeat</keyword>
<dbReference type="Proteomes" id="UP000005447">
    <property type="component" value="Unassembled WGS sequence"/>
</dbReference>
<gene>
    <name evidence="4" type="primary">MCPH1</name>
</gene>
<dbReference type="VEuPathDB" id="HostDB:ENSCPOG00000015508"/>
<feature type="region of interest" description="Disordered" evidence="3">
    <location>
        <begin position="157"/>
        <end position="236"/>
    </location>
</feature>
<dbReference type="GeneTree" id="ENSGT00390000018842"/>
<feature type="compositionally biased region" description="Low complexity" evidence="3">
    <location>
        <begin position="170"/>
        <end position="179"/>
    </location>
</feature>
<dbReference type="Pfam" id="PF12258">
    <property type="entry name" value="Microcephalin"/>
    <property type="match status" value="1"/>
</dbReference>
<accession>A0A286XQB9</accession>
<dbReference type="Ensembl" id="ENSCPOT00000031513.1">
    <property type="protein sequence ID" value="ENSCPOP00000027723.1"/>
    <property type="gene ID" value="ENSCPOG00000015508.4"/>
</dbReference>
<evidence type="ECO:0000313" key="5">
    <source>
        <dbReference type="Proteomes" id="UP000005447"/>
    </source>
</evidence>